<dbReference type="SUPFAM" id="SSF54928">
    <property type="entry name" value="RNA-binding domain, RBD"/>
    <property type="match status" value="3"/>
</dbReference>
<evidence type="ECO:0000259" key="4">
    <source>
        <dbReference type="PROSITE" id="PS50102"/>
    </source>
</evidence>
<feature type="region of interest" description="Disordered" evidence="3">
    <location>
        <begin position="174"/>
        <end position="223"/>
    </location>
</feature>
<dbReference type="Pfam" id="PF00076">
    <property type="entry name" value="RRM_1"/>
    <property type="match status" value="5"/>
</dbReference>
<dbReference type="STRING" id="286115.A0A507D4W2"/>
<feature type="region of interest" description="Disordered" evidence="3">
    <location>
        <begin position="243"/>
        <end position="279"/>
    </location>
</feature>
<dbReference type="CDD" id="cd12317">
    <property type="entry name" value="RRM4_RBM19_RRM3_MRD1"/>
    <property type="match status" value="1"/>
</dbReference>
<keyword evidence="7" id="KW-1185">Reference proteome</keyword>
<evidence type="ECO:0000256" key="2">
    <source>
        <dbReference type="PROSITE-ProRule" id="PRU00176"/>
    </source>
</evidence>
<dbReference type="CDD" id="cd12318">
    <property type="entry name" value="RRM5_RBM19_like"/>
    <property type="match status" value="1"/>
</dbReference>
<dbReference type="CDD" id="cd12320">
    <property type="entry name" value="RRM6_RBM19_RRM5_MRD1"/>
    <property type="match status" value="1"/>
</dbReference>
<evidence type="ECO:0000313" key="6">
    <source>
        <dbReference type="EMBL" id="TPX46278.1"/>
    </source>
</evidence>
<dbReference type="PANTHER" id="PTHR10352">
    <property type="entry name" value="EUKARYOTIC TRANSLATION INITIATION FACTOR 3 SUBUNIT G"/>
    <property type="match status" value="1"/>
</dbReference>
<reference evidence="7 8" key="1">
    <citation type="journal article" date="2019" name="Sci. Rep.">
        <title>Comparative genomics of chytrid fungi reveal insights into the obligate biotrophic and pathogenic lifestyle of Synchytrium endobioticum.</title>
        <authorList>
            <person name="van de Vossenberg B.T.L.H."/>
            <person name="Warris S."/>
            <person name="Nguyen H.D.T."/>
            <person name="van Gent-Pelzer M.P.E."/>
            <person name="Joly D.L."/>
            <person name="van de Geest H.C."/>
            <person name="Bonants P.J.M."/>
            <person name="Smith D.S."/>
            <person name="Levesque C.A."/>
            <person name="van der Lee T.A.J."/>
        </authorList>
    </citation>
    <scope>NUCLEOTIDE SEQUENCE [LARGE SCALE GENOMIC DNA]</scope>
    <source>
        <strain evidence="6 8">LEV6574</strain>
        <strain evidence="5 7">MB42</strain>
    </source>
</reference>
<dbReference type="AlphaFoldDB" id="A0A507D4W2"/>
<feature type="region of interest" description="Disordered" evidence="3">
    <location>
        <begin position="339"/>
        <end position="366"/>
    </location>
</feature>
<keyword evidence="1 2" id="KW-0694">RNA-binding</keyword>
<dbReference type="GO" id="GO:0003723">
    <property type="term" value="F:RNA binding"/>
    <property type="evidence" value="ECO:0007669"/>
    <property type="project" value="UniProtKB-UniRule"/>
</dbReference>
<feature type="compositionally biased region" description="Polar residues" evidence="3">
    <location>
        <begin position="243"/>
        <end position="254"/>
    </location>
</feature>
<organism evidence="6 8">
    <name type="scientific">Synchytrium endobioticum</name>
    <dbReference type="NCBI Taxonomy" id="286115"/>
    <lineage>
        <taxon>Eukaryota</taxon>
        <taxon>Fungi</taxon>
        <taxon>Fungi incertae sedis</taxon>
        <taxon>Chytridiomycota</taxon>
        <taxon>Chytridiomycota incertae sedis</taxon>
        <taxon>Chytridiomycetes</taxon>
        <taxon>Synchytriales</taxon>
        <taxon>Synchytriaceae</taxon>
        <taxon>Synchytrium</taxon>
    </lineage>
</organism>
<dbReference type="Gene3D" id="3.30.70.330">
    <property type="match status" value="5"/>
</dbReference>
<feature type="domain" description="RRM" evidence="4">
    <location>
        <begin position="566"/>
        <end position="638"/>
    </location>
</feature>
<dbReference type="Proteomes" id="UP000320475">
    <property type="component" value="Unassembled WGS sequence"/>
</dbReference>
<feature type="domain" description="RRM" evidence="4">
    <location>
        <begin position="707"/>
        <end position="794"/>
    </location>
</feature>
<dbReference type="InterPro" id="IPR034423">
    <property type="entry name" value="RBM19_RRM5"/>
</dbReference>
<feature type="domain" description="RRM" evidence="4">
    <location>
        <begin position="375"/>
        <end position="453"/>
    </location>
</feature>
<feature type="domain" description="RRM" evidence="4">
    <location>
        <begin position="815"/>
        <end position="892"/>
    </location>
</feature>
<evidence type="ECO:0000313" key="5">
    <source>
        <dbReference type="EMBL" id="TPX40967.1"/>
    </source>
</evidence>
<feature type="domain" description="RRM" evidence="4">
    <location>
        <begin position="15"/>
        <end position="94"/>
    </location>
</feature>
<name>A0A507D4W2_9FUNG</name>
<evidence type="ECO:0000256" key="3">
    <source>
        <dbReference type="SAM" id="MobiDB-lite"/>
    </source>
</evidence>
<feature type="compositionally biased region" description="Low complexity" evidence="3">
    <location>
        <begin position="187"/>
        <end position="205"/>
    </location>
</feature>
<protein>
    <recommendedName>
        <fullName evidence="4">RRM domain-containing protein</fullName>
    </recommendedName>
</protein>
<dbReference type="InterPro" id="IPR000504">
    <property type="entry name" value="RRM_dom"/>
</dbReference>
<dbReference type="EMBL" id="QEAM01000108">
    <property type="protein sequence ID" value="TPX46278.1"/>
    <property type="molecule type" value="Genomic_DNA"/>
</dbReference>
<accession>A0A507D4W2</accession>
<dbReference type="PROSITE" id="PS50102">
    <property type="entry name" value="RRM"/>
    <property type="match status" value="5"/>
</dbReference>
<dbReference type="EMBL" id="QEAN01000293">
    <property type="protein sequence ID" value="TPX40967.1"/>
    <property type="molecule type" value="Genomic_DNA"/>
</dbReference>
<evidence type="ECO:0000313" key="7">
    <source>
        <dbReference type="Proteomes" id="UP000317494"/>
    </source>
</evidence>
<gene>
    <name evidence="6" type="ORF">SeLEV6574_g03298</name>
    <name evidence="5" type="ORF">SeMB42_g05799</name>
</gene>
<sequence>MPTSDTSNSTSACSSRLVVKNVPSYYTQDKLRAHFAKRFEAAITDVKLVTTPDGTSRRFAYIGFKSDKDATAAKLHYDNSFIDTARLLVDYAKPIGDASLPRPWSKYSTGSSAYAKTHDSLKSLPLTEKDIIKARNEAAKQQRLAHQTKLMQALKEAESDPKFLEFMEAMRPRNTTGRTWANDDLMTGSSAGPSGSASTSTSTSTSRKKRKATDLAALTSESNDESLKKVKFADYDEDQYQSLPTASATNSADSKSAEYHPPGNNKSRSNNHESADDDQDSNLIEADCIANDPAVSDWDYFKSKVSKTLDKEDGDNDEENEMDVEEEVVEKRYDEQMLDIPSKKVASVDNPVQKPNDSDEPQTQLSPADIISDTGRLFIKNLAFACTQSDLESLLSPFGPLSEVHISINKQTLQPKGYAFITYMIPEHALKAYMELDGKIFMGRILEVLPGKEKLVLGATDQDEDGMTFKEKREKQRRADAGNSFTWNTLFMNSDAVVEAMAQSMNVPKSAILDPTSADMAVRLALAETHVINETKQFLIQNDVSLDAFESGMSGGAKQKKQRSDTVILVKNIPATTVEEEVGDLFEKFGTLGRVLLPPARTLALVEFLHPTEAKVAFRSLAYTKFKYLPLFLEWAPIGTFISRPPEPSPTGSTGSNVASSNNNTKEALPVTSLAEPPSTSLSVLPKPLAEKEDEELILSQITTPTTTLFIKNLNFDTSETSLKAIFPSHEFPSLKSVRIATKPDKKNAGKTLSMGFGFVEFGVKADAAKALKMLQGHVLDQHALALKVSHAGSQKSVNYNRNTCDAAAQEPNGTKVVVRNIPFEASKKDVRALFSTFGKVKSLRLPLKFDGSHRGFGFIEFITKQEALNAFQSLHATHLYGRHLVLEWAKNDDEVNSVEATRERTKKEYTSSVRGVGRKKGKVLIGDEGGDE</sequence>
<evidence type="ECO:0000256" key="1">
    <source>
        <dbReference type="ARBA" id="ARBA00022884"/>
    </source>
</evidence>
<dbReference type="Proteomes" id="UP000317494">
    <property type="component" value="Unassembled WGS sequence"/>
</dbReference>
<dbReference type="SMART" id="SM00360">
    <property type="entry name" value="RRM"/>
    <property type="match status" value="5"/>
</dbReference>
<dbReference type="InterPro" id="IPR012677">
    <property type="entry name" value="Nucleotide-bd_a/b_plait_sf"/>
</dbReference>
<proteinExistence type="predicted"/>
<dbReference type="InterPro" id="IPR035979">
    <property type="entry name" value="RBD_domain_sf"/>
</dbReference>
<evidence type="ECO:0000313" key="8">
    <source>
        <dbReference type="Proteomes" id="UP000320475"/>
    </source>
</evidence>
<comment type="caution">
    <text evidence="6">The sequence shown here is derived from an EMBL/GenBank/DDBJ whole genome shotgun (WGS) entry which is preliminary data.</text>
</comment>
<dbReference type="OrthoDB" id="439639at2759"/>
<dbReference type="VEuPathDB" id="FungiDB:SeMB42_g05799"/>